<feature type="transmembrane region" description="Helical" evidence="5">
    <location>
        <begin position="328"/>
        <end position="351"/>
    </location>
</feature>
<dbReference type="GO" id="GO:0016020">
    <property type="term" value="C:membrane"/>
    <property type="evidence" value="ECO:0007669"/>
    <property type="project" value="UniProtKB-SubCell"/>
</dbReference>
<dbReference type="PANTHER" id="PTHR24064">
    <property type="entry name" value="SOLUTE CARRIER FAMILY 22 MEMBER"/>
    <property type="match status" value="1"/>
</dbReference>
<comment type="subcellular location">
    <subcellularLocation>
        <location evidence="1">Membrane</location>
        <topology evidence="1">Multi-pass membrane protein</topology>
    </subcellularLocation>
</comment>
<reference evidence="7" key="1">
    <citation type="submission" date="2022-01" db="EMBL/GenBank/DDBJ databases">
        <authorList>
            <person name="King R."/>
        </authorList>
    </citation>
    <scope>NUCLEOTIDE SEQUENCE</scope>
</reference>
<evidence type="ECO:0000256" key="5">
    <source>
        <dbReference type="SAM" id="Phobius"/>
    </source>
</evidence>
<feature type="transmembrane region" description="Helical" evidence="5">
    <location>
        <begin position="357"/>
        <end position="377"/>
    </location>
</feature>
<evidence type="ECO:0000259" key="6">
    <source>
        <dbReference type="PROSITE" id="PS50850"/>
    </source>
</evidence>
<evidence type="ECO:0000256" key="2">
    <source>
        <dbReference type="ARBA" id="ARBA00022692"/>
    </source>
</evidence>
<feature type="transmembrane region" description="Helical" evidence="5">
    <location>
        <begin position="123"/>
        <end position="144"/>
    </location>
</feature>
<feature type="transmembrane region" description="Helical" evidence="5">
    <location>
        <begin position="52"/>
        <end position="72"/>
    </location>
</feature>
<feature type="transmembrane region" description="Helical" evidence="5">
    <location>
        <begin position="474"/>
        <end position="492"/>
    </location>
</feature>
<evidence type="ECO:0000256" key="3">
    <source>
        <dbReference type="ARBA" id="ARBA00022989"/>
    </source>
</evidence>
<dbReference type="Proteomes" id="UP001153737">
    <property type="component" value="Chromosome 6"/>
</dbReference>
<dbReference type="Pfam" id="PF00083">
    <property type="entry name" value="Sugar_tr"/>
    <property type="match status" value="1"/>
</dbReference>
<keyword evidence="4 5" id="KW-0472">Membrane</keyword>
<accession>A0A9N9X4G5</accession>
<organism evidence="7 8">
    <name type="scientific">Phaedon cochleariae</name>
    <name type="common">Mustard beetle</name>
    <dbReference type="NCBI Taxonomy" id="80249"/>
    <lineage>
        <taxon>Eukaryota</taxon>
        <taxon>Metazoa</taxon>
        <taxon>Ecdysozoa</taxon>
        <taxon>Arthropoda</taxon>
        <taxon>Hexapoda</taxon>
        <taxon>Insecta</taxon>
        <taxon>Pterygota</taxon>
        <taxon>Neoptera</taxon>
        <taxon>Endopterygota</taxon>
        <taxon>Coleoptera</taxon>
        <taxon>Polyphaga</taxon>
        <taxon>Cucujiformia</taxon>
        <taxon>Chrysomeloidea</taxon>
        <taxon>Chrysomelidae</taxon>
        <taxon>Chrysomelinae</taxon>
        <taxon>Chrysomelini</taxon>
        <taxon>Phaedon</taxon>
    </lineage>
</organism>
<dbReference type="GO" id="GO:0022857">
    <property type="term" value="F:transmembrane transporter activity"/>
    <property type="evidence" value="ECO:0007669"/>
    <property type="project" value="InterPro"/>
</dbReference>
<keyword evidence="8" id="KW-1185">Reference proteome</keyword>
<evidence type="ECO:0000313" key="7">
    <source>
        <dbReference type="EMBL" id="CAG9822546.1"/>
    </source>
</evidence>
<keyword evidence="2 5" id="KW-0812">Transmembrane</keyword>
<dbReference type="SUPFAM" id="SSF103473">
    <property type="entry name" value="MFS general substrate transporter"/>
    <property type="match status" value="1"/>
</dbReference>
<feature type="transmembrane region" description="Helical" evidence="5">
    <location>
        <begin position="389"/>
        <end position="409"/>
    </location>
</feature>
<dbReference type="OrthoDB" id="5296287at2759"/>
<dbReference type="InterPro" id="IPR005828">
    <property type="entry name" value="MFS_sugar_transport-like"/>
</dbReference>
<dbReference type="AlphaFoldDB" id="A0A9N9X4G5"/>
<feature type="domain" description="Major facilitator superfamily (MFS) profile" evidence="6">
    <location>
        <begin position="56"/>
        <end position="499"/>
    </location>
</feature>
<evidence type="ECO:0000256" key="1">
    <source>
        <dbReference type="ARBA" id="ARBA00004141"/>
    </source>
</evidence>
<dbReference type="InterPro" id="IPR020846">
    <property type="entry name" value="MFS_dom"/>
</dbReference>
<keyword evidence="3 5" id="KW-1133">Transmembrane helix</keyword>
<proteinExistence type="predicted"/>
<feature type="transmembrane region" description="Helical" evidence="5">
    <location>
        <begin position="184"/>
        <end position="205"/>
    </location>
</feature>
<dbReference type="PROSITE" id="PS50850">
    <property type="entry name" value="MFS"/>
    <property type="match status" value="1"/>
</dbReference>
<dbReference type="InterPro" id="IPR036259">
    <property type="entry name" value="MFS_trans_sf"/>
</dbReference>
<protein>
    <recommendedName>
        <fullName evidence="6">Major facilitator superfamily (MFS) profile domain-containing protein</fullName>
    </recommendedName>
</protein>
<evidence type="ECO:0000256" key="4">
    <source>
        <dbReference type="ARBA" id="ARBA00023136"/>
    </source>
</evidence>
<name>A0A9N9X4G5_PHACE</name>
<gene>
    <name evidence="7" type="ORF">PHAECO_LOCUS10023</name>
</gene>
<feature type="transmembrane region" description="Helical" evidence="5">
    <location>
        <begin position="446"/>
        <end position="468"/>
    </location>
</feature>
<feature type="transmembrane region" description="Helical" evidence="5">
    <location>
        <begin position="156"/>
        <end position="178"/>
    </location>
</feature>
<sequence length="529" mass="58045">MVNSDDERAGEAYLLVPKCSKVQLNGKEKVSSPTQEVDVDIVQKTIGVFGRWHIFVCLIIFLVKFPVAWHQLSIVFVAAPVDFYCVNNSTEKCSSNCTNYVYDMSVFKSTIATEWDLVCDKTYLVNFAQTVTMLGILCGNMVFGYLSDRFGRRNPLVLAVVIQAASGLAAALSPWFSLFLVMRFLAALATGGTMVTSFVLIMEILGTEWRTVIGVLYQIPFNLGHLLLPLIGYYVRDWRYFQAIISAPSLALIVYYWILPESPRWQLATGNKEGAIATMRRAAKANQLPIDKIEQDITLYLEHKESKASPQAKGNILDLVRTPTIRMYTIAIGFNWLVCGLCFFGVSQYIGQLGGNIFVNVAISAVIQVPSTIFACYATKAWGRKKTLIVADVMSGVAILLIAAVPAHTPWAKTLLSSIGMFGLALSFPTVYIYSGELFPTVLRNIGVGASSMCARIGSMVAPFVAALGATEPWIPPLVFGAVPLVGAVLCLKLPETLDCKLPDTIEEAERYNVKRSEEGVVGDVTEMS</sequence>
<feature type="transmembrane region" description="Helical" evidence="5">
    <location>
        <begin position="212"/>
        <end position="234"/>
    </location>
</feature>
<evidence type="ECO:0000313" key="8">
    <source>
        <dbReference type="Proteomes" id="UP001153737"/>
    </source>
</evidence>
<dbReference type="Gene3D" id="1.20.1250.20">
    <property type="entry name" value="MFS general substrate transporter like domains"/>
    <property type="match status" value="1"/>
</dbReference>
<dbReference type="EMBL" id="OU896712">
    <property type="protein sequence ID" value="CAG9822546.1"/>
    <property type="molecule type" value="Genomic_DNA"/>
</dbReference>
<feature type="transmembrane region" description="Helical" evidence="5">
    <location>
        <begin position="240"/>
        <end position="259"/>
    </location>
</feature>
<dbReference type="CDD" id="cd17317">
    <property type="entry name" value="MFS_SLC22"/>
    <property type="match status" value="1"/>
</dbReference>
<feature type="transmembrane region" description="Helical" evidence="5">
    <location>
        <begin position="415"/>
        <end position="434"/>
    </location>
</feature>
<reference evidence="7" key="2">
    <citation type="submission" date="2022-10" db="EMBL/GenBank/DDBJ databases">
        <authorList>
            <consortium name="ENA_rothamsted_submissions"/>
            <consortium name="culmorum"/>
            <person name="King R."/>
        </authorList>
    </citation>
    <scope>NUCLEOTIDE SEQUENCE</scope>
</reference>